<protein>
    <recommendedName>
        <fullName evidence="9">MFS general substrate transporter</fullName>
    </recommendedName>
</protein>
<dbReference type="GO" id="GO:0022857">
    <property type="term" value="F:transmembrane transporter activity"/>
    <property type="evidence" value="ECO:0007669"/>
    <property type="project" value="InterPro"/>
</dbReference>
<evidence type="ECO:0008006" key="9">
    <source>
        <dbReference type="Google" id="ProtNLM"/>
    </source>
</evidence>
<evidence type="ECO:0000256" key="3">
    <source>
        <dbReference type="ARBA" id="ARBA00022692"/>
    </source>
</evidence>
<evidence type="ECO:0000256" key="1">
    <source>
        <dbReference type="ARBA" id="ARBA00004141"/>
    </source>
</evidence>
<dbReference type="PANTHER" id="PTHR23501">
    <property type="entry name" value="MAJOR FACILITATOR SUPERFAMILY"/>
    <property type="match status" value="1"/>
</dbReference>
<dbReference type="Proteomes" id="UP000235786">
    <property type="component" value="Unassembled WGS sequence"/>
</dbReference>
<gene>
    <name evidence="7" type="ORF">L207DRAFT_576004</name>
</gene>
<name>A0A2J6S8X1_HYAVF</name>
<evidence type="ECO:0000256" key="4">
    <source>
        <dbReference type="ARBA" id="ARBA00022989"/>
    </source>
</evidence>
<evidence type="ECO:0000313" key="8">
    <source>
        <dbReference type="Proteomes" id="UP000235786"/>
    </source>
</evidence>
<organism evidence="7 8">
    <name type="scientific">Hyaloscypha variabilis (strain UAMH 11265 / GT02V1 / F)</name>
    <name type="common">Meliniomyces variabilis</name>
    <dbReference type="NCBI Taxonomy" id="1149755"/>
    <lineage>
        <taxon>Eukaryota</taxon>
        <taxon>Fungi</taxon>
        <taxon>Dikarya</taxon>
        <taxon>Ascomycota</taxon>
        <taxon>Pezizomycotina</taxon>
        <taxon>Leotiomycetes</taxon>
        <taxon>Helotiales</taxon>
        <taxon>Hyaloscyphaceae</taxon>
        <taxon>Hyaloscypha</taxon>
        <taxon>Hyaloscypha variabilis</taxon>
    </lineage>
</organism>
<keyword evidence="4 6" id="KW-1133">Transmembrane helix</keyword>
<dbReference type="Pfam" id="PF06609">
    <property type="entry name" value="TRI12"/>
    <property type="match status" value="1"/>
</dbReference>
<feature type="transmembrane region" description="Helical" evidence="6">
    <location>
        <begin position="84"/>
        <end position="107"/>
    </location>
</feature>
<keyword evidence="5 6" id="KW-0472">Membrane</keyword>
<dbReference type="InterPro" id="IPR036259">
    <property type="entry name" value="MFS_trans_sf"/>
</dbReference>
<comment type="subcellular location">
    <subcellularLocation>
        <location evidence="1">Membrane</location>
        <topology evidence="1">Multi-pass membrane protein</topology>
    </subcellularLocation>
</comment>
<feature type="transmembrane region" description="Helical" evidence="6">
    <location>
        <begin position="12"/>
        <end position="30"/>
    </location>
</feature>
<feature type="transmembrane region" description="Helical" evidence="6">
    <location>
        <begin position="252"/>
        <end position="271"/>
    </location>
</feature>
<sequence>MGGSYDAWNSAHVIATIVIGFTALVAFILYETYVPLKESLIPIYLFKNIPWVSAMMGVALDASVYYAFAIVWPTVVFSVYAASLSYGGLLCCVTGTGTNAGQIICGLLCRRIGEQRTQMIVTGIAMGGFLAAYACATPFNHITAAVCLFLGTTFMGYMDTVVGLAGSMRSTVSTIAQVIYTTILINRLQRTISQEVPGNLIAAGPPASSVPSFLAAIQVGAPPFAKVQGLTTAIEAVGIAAYKLEAVHAYRTVFYSTIAFSTLCIIFAFFAPNVDDRMTDDIVVKLHQGKDEEIGEK</sequence>
<feature type="transmembrane region" description="Helical" evidence="6">
    <location>
        <begin position="119"/>
        <end position="136"/>
    </location>
</feature>
<keyword evidence="8" id="KW-1185">Reference proteome</keyword>
<feature type="transmembrane region" description="Helical" evidence="6">
    <location>
        <begin position="142"/>
        <end position="165"/>
    </location>
</feature>
<proteinExistence type="predicted"/>
<keyword evidence="3 6" id="KW-0812">Transmembrane</keyword>
<dbReference type="Gene3D" id="1.20.1250.20">
    <property type="entry name" value="MFS general substrate transporter like domains"/>
    <property type="match status" value="1"/>
</dbReference>
<dbReference type="AlphaFoldDB" id="A0A2J6S8X1"/>
<dbReference type="OrthoDB" id="4139357at2759"/>
<evidence type="ECO:0000313" key="7">
    <source>
        <dbReference type="EMBL" id="PMD47211.1"/>
    </source>
</evidence>
<reference evidence="7 8" key="1">
    <citation type="submission" date="2016-04" db="EMBL/GenBank/DDBJ databases">
        <title>A degradative enzymes factory behind the ericoid mycorrhizal symbiosis.</title>
        <authorList>
            <consortium name="DOE Joint Genome Institute"/>
            <person name="Martino E."/>
            <person name="Morin E."/>
            <person name="Grelet G."/>
            <person name="Kuo A."/>
            <person name="Kohler A."/>
            <person name="Daghino S."/>
            <person name="Barry K."/>
            <person name="Choi C."/>
            <person name="Cichocki N."/>
            <person name="Clum A."/>
            <person name="Copeland A."/>
            <person name="Hainaut M."/>
            <person name="Haridas S."/>
            <person name="Labutti K."/>
            <person name="Lindquist E."/>
            <person name="Lipzen A."/>
            <person name="Khouja H.-R."/>
            <person name="Murat C."/>
            <person name="Ohm R."/>
            <person name="Olson A."/>
            <person name="Spatafora J."/>
            <person name="Veneault-Fourrey C."/>
            <person name="Henrissat B."/>
            <person name="Grigoriev I."/>
            <person name="Martin F."/>
            <person name="Perotto S."/>
        </authorList>
    </citation>
    <scope>NUCLEOTIDE SEQUENCE [LARGE SCALE GENOMIC DNA]</scope>
    <source>
        <strain evidence="7 8">F</strain>
    </source>
</reference>
<dbReference type="GO" id="GO:0005886">
    <property type="term" value="C:plasma membrane"/>
    <property type="evidence" value="ECO:0007669"/>
    <property type="project" value="TreeGrafter"/>
</dbReference>
<dbReference type="PANTHER" id="PTHR23501:SF109">
    <property type="entry name" value="MAJOR FACILITATOR SUPERFAMILY (MFS) PROFILE DOMAIN-CONTAINING PROTEIN-RELATED"/>
    <property type="match status" value="1"/>
</dbReference>
<evidence type="ECO:0000256" key="6">
    <source>
        <dbReference type="SAM" id="Phobius"/>
    </source>
</evidence>
<feature type="transmembrane region" description="Helical" evidence="6">
    <location>
        <begin position="51"/>
        <end position="72"/>
    </location>
</feature>
<evidence type="ECO:0000256" key="2">
    <source>
        <dbReference type="ARBA" id="ARBA00022448"/>
    </source>
</evidence>
<dbReference type="InterPro" id="IPR010573">
    <property type="entry name" value="MFS_Str1/Tri12-like"/>
</dbReference>
<dbReference type="EMBL" id="KZ613938">
    <property type="protein sequence ID" value="PMD47211.1"/>
    <property type="molecule type" value="Genomic_DNA"/>
</dbReference>
<keyword evidence="2" id="KW-0813">Transport</keyword>
<dbReference type="SUPFAM" id="SSF103473">
    <property type="entry name" value="MFS general substrate transporter"/>
    <property type="match status" value="1"/>
</dbReference>
<accession>A0A2J6S8X1</accession>
<evidence type="ECO:0000256" key="5">
    <source>
        <dbReference type="ARBA" id="ARBA00023136"/>
    </source>
</evidence>